<evidence type="ECO:0000256" key="1">
    <source>
        <dbReference type="ARBA" id="ARBA00022441"/>
    </source>
</evidence>
<proteinExistence type="predicted"/>
<accession>A0AAV4MJH4</accession>
<protein>
    <submittedName>
        <fullName evidence="3">Uncharacterized protein</fullName>
    </submittedName>
</protein>
<dbReference type="EMBL" id="BPLR01019813">
    <property type="protein sequence ID" value="GIX72000.1"/>
    <property type="molecule type" value="Genomic_DNA"/>
</dbReference>
<dbReference type="SMART" id="SM00612">
    <property type="entry name" value="Kelch"/>
    <property type="match status" value="2"/>
</dbReference>
<sequence>MDGGWPHAAGQRGHLPSGFLRGLLRSQTKKVVVQRSLSPRTPMLLQPGGVDEPPVLHRRHGEEAQGQDEPHGPGVVFNSKTEKWEDGPTLPVARMGCVAVVYDNDLYVVGGFDPESDVAIRNVNQLAPGAISWQVSAPLPSHLFGIAAVSCDAMQ</sequence>
<dbReference type="InterPro" id="IPR015915">
    <property type="entry name" value="Kelch-typ_b-propeller"/>
</dbReference>
<evidence type="ECO:0000256" key="2">
    <source>
        <dbReference type="SAM" id="MobiDB-lite"/>
    </source>
</evidence>
<dbReference type="Proteomes" id="UP001054945">
    <property type="component" value="Unassembled WGS sequence"/>
</dbReference>
<keyword evidence="1" id="KW-0880">Kelch repeat</keyword>
<evidence type="ECO:0000313" key="4">
    <source>
        <dbReference type="Proteomes" id="UP001054945"/>
    </source>
</evidence>
<name>A0AAV4MJH4_CAEEX</name>
<organism evidence="3 4">
    <name type="scientific">Caerostris extrusa</name>
    <name type="common">Bark spider</name>
    <name type="synonym">Caerostris bankana</name>
    <dbReference type="NCBI Taxonomy" id="172846"/>
    <lineage>
        <taxon>Eukaryota</taxon>
        <taxon>Metazoa</taxon>
        <taxon>Ecdysozoa</taxon>
        <taxon>Arthropoda</taxon>
        <taxon>Chelicerata</taxon>
        <taxon>Arachnida</taxon>
        <taxon>Araneae</taxon>
        <taxon>Araneomorphae</taxon>
        <taxon>Entelegynae</taxon>
        <taxon>Araneoidea</taxon>
        <taxon>Araneidae</taxon>
        <taxon>Caerostris</taxon>
    </lineage>
</organism>
<evidence type="ECO:0000313" key="3">
    <source>
        <dbReference type="EMBL" id="GIX72000.1"/>
    </source>
</evidence>
<dbReference type="AlphaFoldDB" id="A0AAV4MJH4"/>
<dbReference type="InterPro" id="IPR006652">
    <property type="entry name" value="Kelch_1"/>
</dbReference>
<feature type="region of interest" description="Disordered" evidence="2">
    <location>
        <begin position="35"/>
        <end position="74"/>
    </location>
</feature>
<reference evidence="3 4" key="1">
    <citation type="submission" date="2021-06" db="EMBL/GenBank/DDBJ databases">
        <title>Caerostris extrusa draft genome.</title>
        <authorList>
            <person name="Kono N."/>
            <person name="Arakawa K."/>
        </authorList>
    </citation>
    <scope>NUCLEOTIDE SEQUENCE [LARGE SCALE GENOMIC DNA]</scope>
</reference>
<dbReference type="Gene3D" id="2.120.10.80">
    <property type="entry name" value="Kelch-type beta propeller"/>
    <property type="match status" value="1"/>
</dbReference>
<dbReference type="Pfam" id="PF01344">
    <property type="entry name" value="Kelch_1"/>
    <property type="match status" value="1"/>
</dbReference>
<dbReference type="SUPFAM" id="SSF117281">
    <property type="entry name" value="Kelch motif"/>
    <property type="match status" value="1"/>
</dbReference>
<gene>
    <name evidence="3" type="primary">AVEN_268775_1</name>
    <name evidence="3" type="ORF">CEXT_21891</name>
</gene>
<feature type="compositionally biased region" description="Basic and acidic residues" evidence="2">
    <location>
        <begin position="60"/>
        <end position="71"/>
    </location>
</feature>
<comment type="caution">
    <text evidence="3">The sequence shown here is derived from an EMBL/GenBank/DDBJ whole genome shotgun (WGS) entry which is preliminary data.</text>
</comment>
<keyword evidence="4" id="KW-1185">Reference proteome</keyword>